<dbReference type="InterPro" id="IPR029058">
    <property type="entry name" value="AB_hydrolase_fold"/>
</dbReference>
<dbReference type="SUPFAM" id="SSF53474">
    <property type="entry name" value="alpha/beta-Hydrolases"/>
    <property type="match status" value="1"/>
</dbReference>
<gene>
    <name evidence="4" type="ORF">DT594_17355</name>
</gene>
<dbReference type="PANTHER" id="PTHR12277:SF81">
    <property type="entry name" value="PROTEIN ABHD13"/>
    <property type="match status" value="1"/>
</dbReference>
<reference evidence="4 5" key="1">
    <citation type="submission" date="2018-07" db="EMBL/GenBank/DDBJ databases">
        <title>Pseudomonas laoshanensis sp. nov., isolated from soil.</title>
        <authorList>
            <person name="Sun J."/>
            <person name="Yu L."/>
            <person name="Wang M."/>
            <person name="Zhang C."/>
        </authorList>
    </citation>
    <scope>NUCLEOTIDE SEQUENCE [LARGE SCALE GENOMIC DNA]</scope>
    <source>
        <strain evidence="4 5">Y22</strain>
    </source>
</reference>
<protein>
    <submittedName>
        <fullName evidence="4">Alpha/beta hydrolase</fullName>
    </submittedName>
</protein>
<keyword evidence="2" id="KW-0812">Transmembrane</keyword>
<organism evidence="4 5">
    <name type="scientific">Halopseudomonas laoshanensis</name>
    <dbReference type="NCBI Taxonomy" id="2268758"/>
    <lineage>
        <taxon>Bacteria</taxon>
        <taxon>Pseudomonadati</taxon>
        <taxon>Pseudomonadota</taxon>
        <taxon>Gammaproteobacteria</taxon>
        <taxon>Pseudomonadales</taxon>
        <taxon>Pseudomonadaceae</taxon>
        <taxon>Halopseudomonas</taxon>
    </lineage>
</organism>
<sequence length="290" mass="32042">MLLRLGSLLALSYLTIMLLMWLFQEQLLYLPGQGREHIATPADIGLEWRAVELTTEDDLLLDAWWLPAKNTRAALLFLHGNAGNISHRLASLQQFNRLGLSVLIIDYRGYGKSQGRPSEAGMALDAHAGWRWLKEESGQDPDRLVIFGRSLGAAVAAELATRTDPAALILESPFRSVPMLGQQLYPWLPVRALARLDYPTVEYVTQQSAPLLVIHSEDDEIIPFTEGQAVYEAAPSPKTLLTIQGGHNTGFLRSEATYLRGIDDFLSGAGLNARPQRNQGQSASNKETLL</sequence>
<evidence type="ECO:0000313" key="4">
    <source>
        <dbReference type="EMBL" id="KAA0691343.1"/>
    </source>
</evidence>
<keyword evidence="2" id="KW-1133">Transmembrane helix</keyword>
<dbReference type="EMBL" id="QOVF01000008">
    <property type="protein sequence ID" value="KAA0691343.1"/>
    <property type="molecule type" value="Genomic_DNA"/>
</dbReference>
<dbReference type="InterPro" id="IPR022742">
    <property type="entry name" value="Hydrolase_4"/>
</dbReference>
<dbReference type="Gene3D" id="3.40.50.1820">
    <property type="entry name" value="alpha/beta hydrolase"/>
    <property type="match status" value="1"/>
</dbReference>
<feature type="domain" description="Serine aminopeptidase S33" evidence="3">
    <location>
        <begin position="70"/>
        <end position="179"/>
    </location>
</feature>
<dbReference type="AlphaFoldDB" id="A0A7V7GNY0"/>
<keyword evidence="2" id="KW-0472">Membrane</keyword>
<evidence type="ECO:0000313" key="5">
    <source>
        <dbReference type="Proteomes" id="UP000463138"/>
    </source>
</evidence>
<keyword evidence="5" id="KW-1185">Reference proteome</keyword>
<feature type="compositionally biased region" description="Polar residues" evidence="1">
    <location>
        <begin position="275"/>
        <end position="290"/>
    </location>
</feature>
<dbReference type="PANTHER" id="PTHR12277">
    <property type="entry name" value="ALPHA/BETA HYDROLASE DOMAIN-CONTAINING PROTEIN"/>
    <property type="match status" value="1"/>
</dbReference>
<evidence type="ECO:0000259" key="3">
    <source>
        <dbReference type="Pfam" id="PF12146"/>
    </source>
</evidence>
<evidence type="ECO:0000256" key="1">
    <source>
        <dbReference type="SAM" id="MobiDB-lite"/>
    </source>
</evidence>
<dbReference type="Proteomes" id="UP000463138">
    <property type="component" value="Unassembled WGS sequence"/>
</dbReference>
<dbReference type="OrthoDB" id="9798884at2"/>
<name>A0A7V7GNY0_9GAMM</name>
<keyword evidence="4" id="KW-0378">Hydrolase</keyword>
<feature type="transmembrane region" description="Helical" evidence="2">
    <location>
        <begin position="6"/>
        <end position="23"/>
    </location>
</feature>
<dbReference type="RefSeq" id="WP_149334229.1">
    <property type="nucleotide sequence ID" value="NZ_QOVF01000008.1"/>
</dbReference>
<feature type="region of interest" description="Disordered" evidence="1">
    <location>
        <begin position="271"/>
        <end position="290"/>
    </location>
</feature>
<proteinExistence type="predicted"/>
<dbReference type="Pfam" id="PF12146">
    <property type="entry name" value="Hydrolase_4"/>
    <property type="match status" value="1"/>
</dbReference>
<accession>A0A7V7GNY0</accession>
<evidence type="ECO:0000256" key="2">
    <source>
        <dbReference type="SAM" id="Phobius"/>
    </source>
</evidence>
<comment type="caution">
    <text evidence="4">The sequence shown here is derived from an EMBL/GenBank/DDBJ whole genome shotgun (WGS) entry which is preliminary data.</text>
</comment>
<dbReference type="GO" id="GO:0016787">
    <property type="term" value="F:hydrolase activity"/>
    <property type="evidence" value="ECO:0007669"/>
    <property type="project" value="UniProtKB-KW"/>
</dbReference>